<keyword evidence="3 8" id="KW-0805">Transcription regulation</keyword>
<dbReference type="GO" id="GO:0003677">
    <property type="term" value="F:DNA binding"/>
    <property type="evidence" value="ECO:0007669"/>
    <property type="project" value="UniProtKB-UniRule"/>
</dbReference>
<dbReference type="Gene3D" id="3.10.50.30">
    <property type="entry name" value="Transcription elongation factor, GreA/GreB, C-terminal domain"/>
    <property type="match status" value="1"/>
</dbReference>
<comment type="similarity">
    <text evidence="1 8 9">Belongs to the GreA/GreB family.</text>
</comment>
<evidence type="ECO:0000256" key="1">
    <source>
        <dbReference type="ARBA" id="ARBA00008213"/>
    </source>
</evidence>
<dbReference type="GO" id="GO:0003746">
    <property type="term" value="F:translation elongation factor activity"/>
    <property type="evidence" value="ECO:0007669"/>
    <property type="project" value="UniProtKB-KW"/>
</dbReference>
<dbReference type="NCBIfam" id="NF001263">
    <property type="entry name" value="PRK00226.1-4"/>
    <property type="match status" value="1"/>
</dbReference>
<evidence type="ECO:0000259" key="11">
    <source>
        <dbReference type="Pfam" id="PF03449"/>
    </source>
</evidence>
<comment type="function">
    <text evidence="6 8 9">Necessary for efficient RNA polymerase transcription elongation past template-encoded arresting sites. The arresting sites in DNA have the property of trapping a certain fraction of elongating RNA polymerases that pass through, resulting in locked ternary complexes. Cleavage of the nascent transcript by cleavage factors such as GreA or GreB allows the resumption of elongation from the new 3'terminus. GreA releases sequences of 2 to 3 nucleotides.</text>
</comment>
<dbReference type="InterPro" id="IPR023459">
    <property type="entry name" value="Tscrpt_elong_fac_GreA/B_fam"/>
</dbReference>
<keyword evidence="4 8" id="KW-0238">DNA-binding</keyword>
<dbReference type="PATRIC" id="fig|1619123.3.peg.753"/>
<dbReference type="PIRSF" id="PIRSF006092">
    <property type="entry name" value="GreA_GreB"/>
    <property type="match status" value="1"/>
</dbReference>
<dbReference type="GO" id="GO:0032784">
    <property type="term" value="P:regulation of DNA-templated transcription elongation"/>
    <property type="evidence" value="ECO:0007669"/>
    <property type="project" value="UniProtKB-UniRule"/>
</dbReference>
<dbReference type="Gene3D" id="1.10.287.180">
    <property type="entry name" value="Transcription elongation factor, GreA/GreB, N-terminal domain"/>
    <property type="match status" value="1"/>
</dbReference>
<keyword evidence="12" id="KW-0251">Elongation factor</keyword>
<comment type="caution">
    <text evidence="12">The sequence shown here is derived from an EMBL/GenBank/DDBJ whole genome shotgun (WGS) entry which is preliminary data.</text>
</comment>
<accession>A0A0G0VSU7</accession>
<evidence type="ECO:0000256" key="7">
    <source>
        <dbReference type="ARBA" id="ARBA00030776"/>
    </source>
</evidence>
<dbReference type="InterPro" id="IPR036953">
    <property type="entry name" value="GreA/GreB_C_sf"/>
</dbReference>
<dbReference type="GO" id="GO:0070063">
    <property type="term" value="F:RNA polymerase binding"/>
    <property type="evidence" value="ECO:0007669"/>
    <property type="project" value="InterPro"/>
</dbReference>
<dbReference type="InterPro" id="IPR028624">
    <property type="entry name" value="Tscrpt_elong_fac_GreA/B"/>
</dbReference>
<sequence length="156" mass="17252">MDKKDVIYVTKEGLTKLKTELAELSGAKRTEVAQRIKEAREMGDISENSEYDAAKQEQSYIEGRISELEEVIKTSQISDDTGKKDVIGVGAIVKIKVESEEIEYHIVGAPEANPLEKKISHESPLGSALVGKRVGDKIEVEAPMGKLTYTILKIDY</sequence>
<protein>
    <recommendedName>
        <fullName evidence="2 8">Transcription elongation factor GreA</fullName>
    </recommendedName>
    <alternativeName>
        <fullName evidence="7 8">Transcript cleavage factor GreA</fullName>
    </alternativeName>
</protein>
<dbReference type="Pfam" id="PF01272">
    <property type="entry name" value="GreA_GreB"/>
    <property type="match status" value="1"/>
</dbReference>
<dbReference type="SUPFAM" id="SSF46557">
    <property type="entry name" value="GreA transcript cleavage protein, N-terminal domain"/>
    <property type="match status" value="1"/>
</dbReference>
<dbReference type="AlphaFoldDB" id="A0A0G0VSU7"/>
<evidence type="ECO:0000256" key="5">
    <source>
        <dbReference type="ARBA" id="ARBA00023163"/>
    </source>
</evidence>
<feature type="domain" description="Transcription elongation factor GreA/GreB N-terminal" evidence="11">
    <location>
        <begin position="7"/>
        <end position="77"/>
    </location>
</feature>
<dbReference type="NCBIfam" id="TIGR01462">
    <property type="entry name" value="greA"/>
    <property type="match status" value="1"/>
</dbReference>
<feature type="domain" description="Transcription elongation factor GreA/GreB C-terminal" evidence="10">
    <location>
        <begin position="84"/>
        <end position="156"/>
    </location>
</feature>
<reference evidence="12 13" key="1">
    <citation type="journal article" date="2015" name="Nature">
        <title>rRNA introns, odd ribosomes, and small enigmatic genomes across a large radiation of phyla.</title>
        <authorList>
            <person name="Brown C.T."/>
            <person name="Hug L.A."/>
            <person name="Thomas B.C."/>
            <person name="Sharon I."/>
            <person name="Castelle C.J."/>
            <person name="Singh A."/>
            <person name="Wilkins M.J."/>
            <person name="Williams K.H."/>
            <person name="Banfield J.F."/>
        </authorList>
    </citation>
    <scope>NUCLEOTIDE SEQUENCE [LARGE SCALE GENOMIC DNA]</scope>
</reference>
<dbReference type="PANTHER" id="PTHR30437">
    <property type="entry name" value="TRANSCRIPTION ELONGATION FACTOR GREA"/>
    <property type="match status" value="1"/>
</dbReference>
<dbReference type="PANTHER" id="PTHR30437:SF4">
    <property type="entry name" value="TRANSCRIPTION ELONGATION FACTOR GREA"/>
    <property type="match status" value="1"/>
</dbReference>
<gene>
    <name evidence="8" type="primary">greA</name>
    <name evidence="12" type="ORF">UU55_C0012G0060</name>
</gene>
<evidence type="ECO:0000256" key="4">
    <source>
        <dbReference type="ARBA" id="ARBA00023125"/>
    </source>
</evidence>
<dbReference type="HAMAP" id="MF_00105">
    <property type="entry name" value="GreA_GreB"/>
    <property type="match status" value="1"/>
</dbReference>
<dbReference type="Proteomes" id="UP000033947">
    <property type="component" value="Unassembled WGS sequence"/>
</dbReference>
<dbReference type="InterPro" id="IPR001437">
    <property type="entry name" value="Tscrpt_elong_fac_GreA/B_C"/>
</dbReference>
<evidence type="ECO:0000256" key="6">
    <source>
        <dbReference type="ARBA" id="ARBA00024916"/>
    </source>
</evidence>
<dbReference type="InterPro" id="IPR018151">
    <property type="entry name" value="TF_GreA/GreB_CS"/>
</dbReference>
<evidence type="ECO:0000256" key="9">
    <source>
        <dbReference type="RuleBase" id="RU000556"/>
    </source>
</evidence>
<dbReference type="InterPro" id="IPR022691">
    <property type="entry name" value="Tscrpt_elong_fac_GreA/B_N"/>
</dbReference>
<evidence type="ECO:0000313" key="12">
    <source>
        <dbReference type="EMBL" id="KKS02737.1"/>
    </source>
</evidence>
<proteinExistence type="inferred from homology"/>
<dbReference type="PROSITE" id="PS00830">
    <property type="entry name" value="GREAB_2"/>
    <property type="match status" value="1"/>
</dbReference>
<dbReference type="PROSITE" id="PS00829">
    <property type="entry name" value="GREAB_1"/>
    <property type="match status" value="1"/>
</dbReference>
<keyword evidence="12" id="KW-0648">Protein biosynthesis</keyword>
<evidence type="ECO:0000259" key="10">
    <source>
        <dbReference type="Pfam" id="PF01272"/>
    </source>
</evidence>
<evidence type="ECO:0000256" key="2">
    <source>
        <dbReference type="ARBA" id="ARBA00013729"/>
    </source>
</evidence>
<dbReference type="InterPro" id="IPR036805">
    <property type="entry name" value="Tscrpt_elong_fac_GreA/B_N_sf"/>
</dbReference>
<keyword evidence="5 8" id="KW-0804">Transcription</keyword>
<dbReference type="SUPFAM" id="SSF54534">
    <property type="entry name" value="FKBP-like"/>
    <property type="match status" value="1"/>
</dbReference>
<evidence type="ECO:0000256" key="3">
    <source>
        <dbReference type="ARBA" id="ARBA00023015"/>
    </source>
</evidence>
<evidence type="ECO:0000313" key="13">
    <source>
        <dbReference type="Proteomes" id="UP000033947"/>
    </source>
</evidence>
<evidence type="ECO:0000256" key="8">
    <source>
        <dbReference type="HAMAP-Rule" id="MF_00105"/>
    </source>
</evidence>
<name>A0A0G0VSU7_UNCKA</name>
<dbReference type="FunFam" id="1.10.287.180:FF:000001">
    <property type="entry name" value="Transcription elongation factor GreA"/>
    <property type="match status" value="1"/>
</dbReference>
<organism evidence="12 13">
    <name type="scientific">candidate division WWE3 bacterium GW2011_GWC2_41_23</name>
    <dbReference type="NCBI Taxonomy" id="1619123"/>
    <lineage>
        <taxon>Bacteria</taxon>
        <taxon>Katanobacteria</taxon>
    </lineage>
</organism>
<dbReference type="Pfam" id="PF03449">
    <property type="entry name" value="GreA_GreB_N"/>
    <property type="match status" value="1"/>
</dbReference>
<dbReference type="EMBL" id="LCBB01000012">
    <property type="protein sequence ID" value="KKS02737.1"/>
    <property type="molecule type" value="Genomic_DNA"/>
</dbReference>
<dbReference type="InterPro" id="IPR006359">
    <property type="entry name" value="Tscrpt_elong_fac_GreA"/>
</dbReference>
<dbReference type="GO" id="GO:0006354">
    <property type="term" value="P:DNA-templated transcription elongation"/>
    <property type="evidence" value="ECO:0007669"/>
    <property type="project" value="TreeGrafter"/>
</dbReference>